<evidence type="ECO:0000313" key="1">
    <source>
        <dbReference type="EMBL" id="SDQ70075.1"/>
    </source>
</evidence>
<dbReference type="Proteomes" id="UP000183053">
    <property type="component" value="Unassembled WGS sequence"/>
</dbReference>
<proteinExistence type="predicted"/>
<accession>A0A1H1D0P7</accession>
<dbReference type="RefSeq" id="WP_068532449.1">
    <property type="nucleotide sequence ID" value="NZ_FNLF01000002.1"/>
</dbReference>
<organism evidence="1 2">
    <name type="scientific">Tsukamurella pulmonis</name>
    <dbReference type="NCBI Taxonomy" id="47312"/>
    <lineage>
        <taxon>Bacteria</taxon>
        <taxon>Bacillati</taxon>
        <taxon>Actinomycetota</taxon>
        <taxon>Actinomycetes</taxon>
        <taxon>Mycobacteriales</taxon>
        <taxon>Tsukamurellaceae</taxon>
        <taxon>Tsukamurella</taxon>
    </lineage>
</organism>
<name>A0A1H1D0P7_9ACTN</name>
<dbReference type="OrthoDB" id="111868at2"/>
<reference evidence="2" key="1">
    <citation type="submission" date="2016-10" db="EMBL/GenBank/DDBJ databases">
        <authorList>
            <person name="Varghese N."/>
            <person name="Submissions S."/>
        </authorList>
    </citation>
    <scope>NUCLEOTIDE SEQUENCE [LARGE SCALE GENOMIC DNA]</scope>
    <source>
        <strain evidence="2">DSM 44142</strain>
    </source>
</reference>
<dbReference type="STRING" id="47312.SAMN04489765_1483"/>
<dbReference type="AlphaFoldDB" id="A0A1H1D0P7"/>
<dbReference type="SMART" id="SM00135">
    <property type="entry name" value="LY"/>
    <property type="match status" value="2"/>
</dbReference>
<sequence>MTTLLALHITENAIVRISVEDGSSEYLTRSSGAAPDGIVVVGDRAYWTTMGAPIENPDIPGEAGDDFSVRNGGVHTIKLDGTDLRDVLPTGSITTGKQIATDGRRLYWSDREGYKVSSCNLDGSDLKDHVVNTGRDIAEQCVGVTVDSASGHLYWTQKGPADGGKGRILRTSLADPADPAARNDIETLWSGLPEPIDIEIADGYLYWTDRGAPPNGNTLNRAPLPAPGATGAAPEIVARDFREAIGLAVDAAAGLAYVSDLGGTIRAVPLPGSTTADRVVATYNGPVTGIVLETR</sequence>
<protein>
    <submittedName>
        <fullName evidence="1">Uncharacterized protein</fullName>
    </submittedName>
</protein>
<dbReference type="InterPro" id="IPR000033">
    <property type="entry name" value="LDLR_classB_rpt"/>
</dbReference>
<dbReference type="EMBL" id="FNLF01000002">
    <property type="protein sequence ID" value="SDQ70075.1"/>
    <property type="molecule type" value="Genomic_DNA"/>
</dbReference>
<gene>
    <name evidence="1" type="ORF">SAMN04489765_1483</name>
</gene>
<dbReference type="InterPro" id="IPR050778">
    <property type="entry name" value="Cueball_EGF_LRP_Nidogen"/>
</dbReference>
<dbReference type="PANTHER" id="PTHR46513">
    <property type="entry name" value="VITELLOGENIN RECEPTOR-LIKE PROTEIN-RELATED-RELATED"/>
    <property type="match status" value="1"/>
</dbReference>
<keyword evidence="2" id="KW-1185">Reference proteome</keyword>
<dbReference type="SUPFAM" id="SSF63825">
    <property type="entry name" value="YWTD domain"/>
    <property type="match status" value="2"/>
</dbReference>
<dbReference type="Gene3D" id="2.120.10.30">
    <property type="entry name" value="TolB, C-terminal domain"/>
    <property type="match status" value="1"/>
</dbReference>
<evidence type="ECO:0000313" key="2">
    <source>
        <dbReference type="Proteomes" id="UP000183053"/>
    </source>
</evidence>
<dbReference type="InterPro" id="IPR011042">
    <property type="entry name" value="6-blade_b-propeller_TolB-like"/>
</dbReference>